<dbReference type="Pfam" id="PF05995">
    <property type="entry name" value="CDO_I"/>
    <property type="match status" value="1"/>
</dbReference>
<gene>
    <name evidence="11" type="primary">Aste57867_15141</name>
    <name evidence="10" type="ORF">As57867_015085</name>
    <name evidence="11" type="ORF">ASTE57867_15141</name>
</gene>
<dbReference type="Gene3D" id="2.60.120.10">
    <property type="entry name" value="Jelly Rolls"/>
    <property type="match status" value="1"/>
</dbReference>
<dbReference type="InterPro" id="IPR010300">
    <property type="entry name" value="CDO_1"/>
</dbReference>
<evidence type="ECO:0000256" key="7">
    <source>
        <dbReference type="PIRSR" id="PIRSR610300-50"/>
    </source>
</evidence>
<feature type="binding site" evidence="8">
    <location>
        <position position="247"/>
    </location>
    <ligand>
        <name>Fe cation</name>
        <dbReference type="ChEBI" id="CHEBI:24875"/>
        <note>catalytic</note>
    </ligand>
</feature>
<keyword evidence="7" id="KW-0883">Thioether bond</keyword>
<reference evidence="10" key="2">
    <citation type="submission" date="2019-06" db="EMBL/GenBank/DDBJ databases">
        <title>Genomics analysis of Aphanomyces spp. identifies a new class of oomycete effector associated with host adaptation.</title>
        <authorList>
            <person name="Gaulin E."/>
        </authorList>
    </citation>
    <scope>NUCLEOTIDE SEQUENCE</scope>
    <source>
        <strain evidence="10">CBS 578.67</strain>
    </source>
</reference>
<evidence type="ECO:0000256" key="4">
    <source>
        <dbReference type="ARBA" id="ARBA00022964"/>
    </source>
</evidence>
<dbReference type="CDD" id="cd10548">
    <property type="entry name" value="cupin_CDO"/>
    <property type="match status" value="1"/>
</dbReference>
<dbReference type="InterPro" id="IPR011051">
    <property type="entry name" value="RmlC_Cupin_sf"/>
</dbReference>
<keyword evidence="4 9" id="KW-0223">Dioxygenase</keyword>
<dbReference type="EC" id="1.13.11.20" evidence="2 9"/>
<evidence type="ECO:0000256" key="2">
    <source>
        <dbReference type="ARBA" id="ARBA00013133"/>
    </source>
</evidence>
<dbReference type="SUPFAM" id="SSF51182">
    <property type="entry name" value="RmlC-like cupins"/>
    <property type="match status" value="1"/>
</dbReference>
<dbReference type="AlphaFoldDB" id="A0A485L5B3"/>
<dbReference type="EMBL" id="CAADRA010005649">
    <property type="protein sequence ID" value="VFT91950.1"/>
    <property type="molecule type" value="Genomic_DNA"/>
</dbReference>
<evidence type="ECO:0000313" key="10">
    <source>
        <dbReference type="EMBL" id="KAF0693943.1"/>
    </source>
</evidence>
<dbReference type="GO" id="GO:0019448">
    <property type="term" value="P:L-cysteine catabolic process"/>
    <property type="evidence" value="ECO:0007669"/>
    <property type="project" value="TreeGrafter"/>
</dbReference>
<comment type="similarity">
    <text evidence="1 9">Belongs to the cysteine dioxygenase family.</text>
</comment>
<proteinExistence type="inferred from homology"/>
<evidence type="ECO:0000313" key="12">
    <source>
        <dbReference type="Proteomes" id="UP000332933"/>
    </source>
</evidence>
<dbReference type="PANTHER" id="PTHR12918">
    <property type="entry name" value="CYSTEINE DIOXYGENASE"/>
    <property type="match status" value="1"/>
</dbReference>
<keyword evidence="12" id="KW-1185">Reference proteome</keyword>
<evidence type="ECO:0000256" key="9">
    <source>
        <dbReference type="RuleBase" id="RU366010"/>
    </source>
</evidence>
<evidence type="ECO:0000256" key="8">
    <source>
        <dbReference type="PIRSR" id="PIRSR610300-51"/>
    </source>
</evidence>
<keyword evidence="6 8" id="KW-0408">Iron</keyword>
<accession>A0A485L5B3</accession>
<keyword evidence="5 9" id="KW-0560">Oxidoreductase</keyword>
<reference evidence="11 12" key="1">
    <citation type="submission" date="2019-03" db="EMBL/GenBank/DDBJ databases">
        <authorList>
            <person name="Gaulin E."/>
            <person name="Dumas B."/>
        </authorList>
    </citation>
    <scope>NUCLEOTIDE SEQUENCE [LARGE SCALE GENOMIC DNA]</scope>
    <source>
        <strain evidence="11">CBS 568.67</strain>
    </source>
</reference>
<organism evidence="11 12">
    <name type="scientific">Aphanomyces stellatus</name>
    <dbReference type="NCBI Taxonomy" id="120398"/>
    <lineage>
        <taxon>Eukaryota</taxon>
        <taxon>Sar</taxon>
        <taxon>Stramenopiles</taxon>
        <taxon>Oomycota</taxon>
        <taxon>Saprolegniomycetes</taxon>
        <taxon>Saprolegniales</taxon>
        <taxon>Verrucalvaceae</taxon>
        <taxon>Aphanomyces</taxon>
    </lineage>
</organism>
<dbReference type="OrthoDB" id="543511at2759"/>
<evidence type="ECO:0000256" key="6">
    <source>
        <dbReference type="ARBA" id="ARBA00023004"/>
    </source>
</evidence>
<feature type="binding site" evidence="8">
    <location>
        <position position="197"/>
    </location>
    <ligand>
        <name>Fe cation</name>
        <dbReference type="ChEBI" id="CHEBI:24875"/>
        <note>catalytic</note>
    </ligand>
</feature>
<protein>
    <recommendedName>
        <fullName evidence="2 9">Cysteine dioxygenase</fullName>
        <ecNumber evidence="2 9">1.13.11.20</ecNumber>
    </recommendedName>
</protein>
<dbReference type="GO" id="GO:0008198">
    <property type="term" value="F:ferrous iron binding"/>
    <property type="evidence" value="ECO:0007669"/>
    <property type="project" value="TreeGrafter"/>
</dbReference>
<dbReference type="GO" id="GO:0017172">
    <property type="term" value="F:cysteine dioxygenase activity"/>
    <property type="evidence" value="ECO:0007669"/>
    <property type="project" value="UniProtKB-UniRule"/>
</dbReference>
<evidence type="ECO:0000256" key="1">
    <source>
        <dbReference type="ARBA" id="ARBA00006622"/>
    </source>
</evidence>
<feature type="binding site" evidence="8">
    <location>
        <position position="199"/>
    </location>
    <ligand>
        <name>Fe cation</name>
        <dbReference type="ChEBI" id="CHEBI:24875"/>
        <note>catalytic</note>
    </ligand>
</feature>
<evidence type="ECO:0000313" key="11">
    <source>
        <dbReference type="EMBL" id="VFT91950.1"/>
    </source>
</evidence>
<name>A0A485L5B3_9STRA</name>
<dbReference type="PANTHER" id="PTHR12918:SF1">
    <property type="entry name" value="CYSTEINE DIOXYGENASE TYPE 1"/>
    <property type="match status" value="1"/>
</dbReference>
<sequence length="298" mass="33634">MLSRCTIQHETRKVAKTSRHIYMKLLKQDRHAKVKPFPSATSLPPKTETSTYGRGLSMLATVQPANDQFLHIVLTPGGHTQSPRRQSPDVNHLLFGLPAAPMDATTRASHTFLPRSLRRLVHTLEDDIQLHRGPITLAKKAQVHRALQTFDGSVFDLLPYVHFDKTKLYTRNLVATDFTSYALMVLCWNKGQYSPIHDHPCDGCWVRHIQGTLHEVRYRHTGTTLDEISNAMITQGVSYMDDSLGLHKIGNPSREVDAITLHLYAPPYSKCKLWHDPADAANTTTSIASFYTEYGRLV</sequence>
<dbReference type="EMBL" id="VJMH01005628">
    <property type="protein sequence ID" value="KAF0693943.1"/>
    <property type="molecule type" value="Genomic_DNA"/>
</dbReference>
<dbReference type="InterPro" id="IPR014710">
    <property type="entry name" value="RmlC-like_jellyroll"/>
</dbReference>
<evidence type="ECO:0000256" key="5">
    <source>
        <dbReference type="ARBA" id="ARBA00023002"/>
    </source>
</evidence>
<comment type="catalytic activity">
    <reaction evidence="9">
        <text>L-cysteine + O2 = 3-sulfino-L-alanine + H(+)</text>
        <dbReference type="Rhea" id="RHEA:20441"/>
        <dbReference type="ChEBI" id="CHEBI:15378"/>
        <dbReference type="ChEBI" id="CHEBI:15379"/>
        <dbReference type="ChEBI" id="CHEBI:35235"/>
        <dbReference type="ChEBI" id="CHEBI:61085"/>
        <dbReference type="EC" id="1.13.11.20"/>
    </reaction>
</comment>
<feature type="cross-link" description="3'-(S-cysteinyl)-tyrosine (Cys-Tyr)" evidence="7">
    <location>
        <begin position="204"/>
        <end position="264"/>
    </location>
</feature>
<keyword evidence="3 8" id="KW-0479">Metal-binding</keyword>
<evidence type="ECO:0000256" key="3">
    <source>
        <dbReference type="ARBA" id="ARBA00022723"/>
    </source>
</evidence>
<comment type="cofactor">
    <cofactor evidence="9">
        <name>Fe cation</name>
        <dbReference type="ChEBI" id="CHEBI:24875"/>
    </cofactor>
    <text evidence="9">Binds 1 Fe cation per subunit.</text>
</comment>
<dbReference type="Proteomes" id="UP000332933">
    <property type="component" value="Unassembled WGS sequence"/>
</dbReference>